<keyword evidence="5" id="KW-0067">ATP-binding</keyword>
<dbReference type="SUPFAM" id="SSF57850">
    <property type="entry name" value="RING/U-box"/>
    <property type="match status" value="1"/>
</dbReference>
<dbReference type="CDD" id="cd17923">
    <property type="entry name" value="DEXHc_Hrq1-like"/>
    <property type="match status" value="1"/>
</dbReference>
<keyword evidence="13" id="KW-1185">Reference proteome</keyword>
<feature type="domain" description="Helicase ATP-binding" evidence="10">
    <location>
        <begin position="641"/>
        <end position="848"/>
    </location>
</feature>
<dbReference type="CDD" id="cd18797">
    <property type="entry name" value="SF2_C_Hrq"/>
    <property type="match status" value="1"/>
</dbReference>
<feature type="region of interest" description="Disordered" evidence="7">
    <location>
        <begin position="214"/>
        <end position="252"/>
    </location>
</feature>
<feature type="region of interest" description="Disordered" evidence="7">
    <location>
        <begin position="279"/>
        <end position="335"/>
    </location>
</feature>
<dbReference type="Pfam" id="PF00271">
    <property type="entry name" value="Helicase_C"/>
    <property type="match status" value="1"/>
</dbReference>
<reference evidence="12" key="1">
    <citation type="submission" date="2021-02" db="EMBL/GenBank/DDBJ databases">
        <authorList>
            <person name="Dougan E. K."/>
            <person name="Rhodes N."/>
            <person name="Thang M."/>
            <person name="Chan C."/>
        </authorList>
    </citation>
    <scope>NUCLEOTIDE SEQUENCE</scope>
</reference>
<evidence type="ECO:0000313" key="12">
    <source>
        <dbReference type="EMBL" id="CAE7938341.1"/>
    </source>
</evidence>
<feature type="compositionally biased region" description="Low complexity" evidence="7">
    <location>
        <begin position="287"/>
        <end position="299"/>
    </location>
</feature>
<dbReference type="GO" id="GO:0036297">
    <property type="term" value="P:interstrand cross-link repair"/>
    <property type="evidence" value="ECO:0007669"/>
    <property type="project" value="TreeGrafter"/>
</dbReference>
<dbReference type="PROSITE" id="PS50089">
    <property type="entry name" value="ZF_RING_2"/>
    <property type="match status" value="1"/>
</dbReference>
<evidence type="ECO:0000256" key="3">
    <source>
        <dbReference type="ARBA" id="ARBA00022771"/>
    </source>
</evidence>
<dbReference type="OrthoDB" id="18781at2759"/>
<dbReference type="PANTHER" id="PTHR47957">
    <property type="entry name" value="ATP-DEPENDENT HELICASE HRQ1"/>
    <property type="match status" value="1"/>
</dbReference>
<dbReference type="InterPro" id="IPR001650">
    <property type="entry name" value="Helicase_C-like"/>
</dbReference>
<evidence type="ECO:0000313" key="13">
    <source>
        <dbReference type="Proteomes" id="UP000601435"/>
    </source>
</evidence>
<dbReference type="SUPFAM" id="SSF52540">
    <property type="entry name" value="P-loop containing nucleoside triphosphate hydrolases"/>
    <property type="match status" value="1"/>
</dbReference>
<dbReference type="Pfam" id="PF00270">
    <property type="entry name" value="DEAD"/>
    <property type="match status" value="1"/>
</dbReference>
<evidence type="ECO:0000256" key="5">
    <source>
        <dbReference type="ARBA" id="ARBA00022840"/>
    </source>
</evidence>
<evidence type="ECO:0000259" key="11">
    <source>
        <dbReference type="PROSITE" id="PS51194"/>
    </source>
</evidence>
<dbReference type="PANTHER" id="PTHR47957:SF3">
    <property type="entry name" value="ATP-DEPENDENT HELICASE HRQ1"/>
    <property type="match status" value="1"/>
</dbReference>
<dbReference type="Gene3D" id="3.30.40.10">
    <property type="entry name" value="Zinc/RING finger domain, C3HC4 (zinc finger)"/>
    <property type="match status" value="2"/>
</dbReference>
<dbReference type="SUPFAM" id="SSF57903">
    <property type="entry name" value="FYVE/PHD zinc finger"/>
    <property type="match status" value="1"/>
</dbReference>
<dbReference type="SMART" id="SM00487">
    <property type="entry name" value="DEXDc"/>
    <property type="match status" value="1"/>
</dbReference>
<evidence type="ECO:0000256" key="6">
    <source>
        <dbReference type="PROSITE-ProRule" id="PRU00175"/>
    </source>
</evidence>
<dbReference type="InterPro" id="IPR011011">
    <property type="entry name" value="Znf_FYVE_PHD"/>
</dbReference>
<dbReference type="GO" id="GO:0006289">
    <property type="term" value="P:nucleotide-excision repair"/>
    <property type="evidence" value="ECO:0007669"/>
    <property type="project" value="TreeGrafter"/>
</dbReference>
<dbReference type="PROSITE" id="PS50016">
    <property type="entry name" value="ZF_PHD_2"/>
    <property type="match status" value="1"/>
</dbReference>
<evidence type="ECO:0000256" key="4">
    <source>
        <dbReference type="ARBA" id="ARBA00022833"/>
    </source>
</evidence>
<dbReference type="GO" id="GO:0008270">
    <property type="term" value="F:zinc ion binding"/>
    <property type="evidence" value="ECO:0007669"/>
    <property type="project" value="UniProtKB-KW"/>
</dbReference>
<evidence type="ECO:0000259" key="9">
    <source>
        <dbReference type="PROSITE" id="PS50089"/>
    </source>
</evidence>
<name>A0A813C1W8_9DINO</name>
<feature type="domain" description="Helicase C-terminal" evidence="11">
    <location>
        <begin position="927"/>
        <end position="1084"/>
    </location>
</feature>
<dbReference type="SMART" id="SM00490">
    <property type="entry name" value="HELICc"/>
    <property type="match status" value="1"/>
</dbReference>
<comment type="caution">
    <text evidence="12">The sequence shown here is derived from an EMBL/GenBank/DDBJ whole genome shotgun (WGS) entry which is preliminary data.</text>
</comment>
<accession>A0A813C1W8</accession>
<evidence type="ECO:0000256" key="7">
    <source>
        <dbReference type="SAM" id="MobiDB-lite"/>
    </source>
</evidence>
<organism evidence="12 13">
    <name type="scientific">Symbiodinium necroappetens</name>
    <dbReference type="NCBI Taxonomy" id="1628268"/>
    <lineage>
        <taxon>Eukaryota</taxon>
        <taxon>Sar</taxon>
        <taxon>Alveolata</taxon>
        <taxon>Dinophyceae</taxon>
        <taxon>Suessiales</taxon>
        <taxon>Symbiodiniaceae</taxon>
        <taxon>Symbiodinium</taxon>
    </lineage>
</organism>
<feature type="region of interest" description="Disordered" evidence="7">
    <location>
        <begin position="173"/>
        <end position="202"/>
    </location>
</feature>
<dbReference type="Gene3D" id="3.40.50.300">
    <property type="entry name" value="P-loop containing nucleotide triphosphate hydrolases"/>
    <property type="match status" value="2"/>
</dbReference>
<dbReference type="InterPro" id="IPR011545">
    <property type="entry name" value="DEAD/DEAH_box_helicase_dom"/>
</dbReference>
<dbReference type="InterPro" id="IPR018973">
    <property type="entry name" value="MZB"/>
</dbReference>
<keyword evidence="2" id="KW-0547">Nucleotide-binding</keyword>
<proteinExistence type="predicted"/>
<gene>
    <name evidence="12" type="primary">HRQ1</name>
    <name evidence="12" type="ORF">SNEC2469_LOCUS33119</name>
</gene>
<protein>
    <submittedName>
        <fullName evidence="12">HRQ1 protein</fullName>
    </submittedName>
</protein>
<feature type="domain" description="RING-type" evidence="9">
    <location>
        <begin position="45"/>
        <end position="85"/>
    </location>
</feature>
<evidence type="ECO:0000259" key="10">
    <source>
        <dbReference type="PROSITE" id="PS51192"/>
    </source>
</evidence>
<feature type="compositionally biased region" description="Polar residues" evidence="7">
    <location>
        <begin position="214"/>
        <end position="223"/>
    </location>
</feature>
<dbReference type="GO" id="GO:0005524">
    <property type="term" value="F:ATP binding"/>
    <property type="evidence" value="ECO:0007669"/>
    <property type="project" value="UniProtKB-KW"/>
</dbReference>
<dbReference type="Pfam" id="PF09369">
    <property type="entry name" value="MZB"/>
    <property type="match status" value="1"/>
</dbReference>
<keyword evidence="1" id="KW-0479">Metal-binding</keyword>
<evidence type="ECO:0000256" key="1">
    <source>
        <dbReference type="ARBA" id="ARBA00022723"/>
    </source>
</evidence>
<dbReference type="InterPro" id="IPR013083">
    <property type="entry name" value="Znf_RING/FYVE/PHD"/>
</dbReference>
<keyword evidence="3 6" id="KW-0863">Zinc-finger</keyword>
<dbReference type="EMBL" id="CAJNJA010086130">
    <property type="protein sequence ID" value="CAE7938341.1"/>
    <property type="molecule type" value="Genomic_DNA"/>
</dbReference>
<dbReference type="InterPro" id="IPR014001">
    <property type="entry name" value="Helicase_ATP-bd"/>
</dbReference>
<dbReference type="GO" id="GO:0005634">
    <property type="term" value="C:nucleus"/>
    <property type="evidence" value="ECO:0007669"/>
    <property type="project" value="TreeGrafter"/>
</dbReference>
<dbReference type="GO" id="GO:0043138">
    <property type="term" value="F:3'-5' DNA helicase activity"/>
    <property type="evidence" value="ECO:0007669"/>
    <property type="project" value="TreeGrafter"/>
</dbReference>
<sequence length="1472" mass="162423">MDTSLPAELPSILDAEACCGACLLQLNDAAVDGVAEASASVASRCSERLRLRAKVAAALEGCLHLFHLRCIQVWAGVENSCPQCRLRFRRFGEYSLVSGQRRRICEVQHRDQVGDSSGESEITCDVCGGAGQAELLLLCDGWRGRCPGACHTFCDGLGRTVPSGRWFCPACRSRQHAGTPRPAPKERPWQGKGRGKSRHARQAEALLSAQVQQAMSSADSRTGVTAAVEESESSETRPTKRPQASPMQVDLKRDPTEAISTQSIKLEVNAPNLAAAAERVPSRHPAEPGLLELGGFLPEETPPPHAFAKLNPSHAPIDLDSDEAPEAPPPPRRPYSILQLPSEFEACAEQLRKFASTYFLCERSMPLAARTAERMWQLSQVGDCQRGLADDIETRYRQLLHVARDSFELFWQSSLDPADDDPCGLRCLRKKEQPLLCVRYKGRRGKRGRIRPSDIVRCELQCRRRLLEVLDGGCGPGSMLPLCELPPREGDAKQQWQKHPFAECSSGRRALPASEEIQNLPRAAQLQGSGQSPDLKMELLFLHRGDNVPPARAAVAVDRLPGTAGTAKPQLDGMNLLESLKAEPWYVGQAVHVAQLGSRAASFAYPKAQLHPLLKEVLRGVLQDAASDGLKLYSHQADAIDAIMIQNKDVVISTSTGSGKSLVYVVAIFEALLREENATAFLIFPTKALAQDQLRSLSSVAQGLSQRGVAPERLTIACLDGDTPSAERNRVRREARVVLTNPASFRHIEVFMGRMGWQLCINVAEDMLHSHVLPQHVEYARLLQNARYIVLDEVHIYRGAFGAHVCSIIRRLRRLVDEASLRFVACSATVANPGEHAQRLFGPGRNDVAVVARDASPSGGHVYVLWNPASLVKGPAVAKHQEAESSPPASKRMRTETTASLDAVQIGDGEETVLGNYNQSLASPIVEVTRLLAWLVSRDVSVLAFCKWRSLVEIVLQDVKDALNASEAPQLSSRVVSYRAGYPAHLRRQLERDIFSRQVLGVACTNALELGIDIGRLDCTISLGFPGSVASLRQQFGRAGRAGHPGISFFVGFEDPVDQHFMNRPRELLARRPESVAVAPSNPAVLRGHLPCIASERKIKAEDARFWHEGDENSAWQTAVRKCIADGDLEEQREDSGLALVPTRRWATRPGGPHRAVSIRAVEDHFEVVEEVASQEAPVHEEGGFLQEQSRSSLAAGTVTAFRKLDEIDISKAFYSLHPGAVYRYRGSEYFVTNLDLKRRRATVKKCETPLAYYTRAFDHTEIRIHTREKHATSGPAKLFLGRVEMESRVKSFKRFWKSQDVQQDPEVELSLPSWGYCTRGLWFEDPVGIARRPAALKREAEASSESAQSGEQWQWGCGWAGAHAAMHALLHVIPLFVLADRRDLDAACVDEHETPPMDHPRLMIFDAKDEGLGLCDAAFCHGFAMLREARRLVEDCPCQHGCPSCIIDPHCREYNRFLSKRGALASRLCIL</sequence>
<dbReference type="InterPro" id="IPR019787">
    <property type="entry name" value="Znf_PHD-finger"/>
</dbReference>
<dbReference type="SMART" id="SM00249">
    <property type="entry name" value="PHD"/>
    <property type="match status" value="1"/>
</dbReference>
<evidence type="ECO:0000256" key="2">
    <source>
        <dbReference type="ARBA" id="ARBA00022741"/>
    </source>
</evidence>
<feature type="domain" description="PHD-type" evidence="8">
    <location>
        <begin position="121"/>
        <end position="174"/>
    </location>
</feature>
<evidence type="ECO:0000259" key="8">
    <source>
        <dbReference type="PROSITE" id="PS50016"/>
    </source>
</evidence>
<dbReference type="InterPro" id="IPR027417">
    <property type="entry name" value="P-loop_NTPase"/>
</dbReference>
<dbReference type="InterPro" id="IPR001965">
    <property type="entry name" value="Znf_PHD"/>
</dbReference>
<dbReference type="InterPro" id="IPR001841">
    <property type="entry name" value="Znf_RING"/>
</dbReference>
<dbReference type="Proteomes" id="UP000601435">
    <property type="component" value="Unassembled WGS sequence"/>
</dbReference>
<dbReference type="PROSITE" id="PS51194">
    <property type="entry name" value="HELICASE_CTER"/>
    <property type="match status" value="1"/>
</dbReference>
<dbReference type="PROSITE" id="PS51192">
    <property type="entry name" value="HELICASE_ATP_BIND_1"/>
    <property type="match status" value="1"/>
</dbReference>
<keyword evidence="4" id="KW-0862">Zinc</keyword>
<dbReference type="GO" id="GO:0003676">
    <property type="term" value="F:nucleic acid binding"/>
    <property type="evidence" value="ECO:0007669"/>
    <property type="project" value="InterPro"/>
</dbReference>